<keyword evidence="2" id="KW-1185">Reference proteome</keyword>
<sequence>MINCAAANQFLTRKFKYLMTTDKFQLSLTDYIGSTLQARNPYDYTKMCEGDFMDTLAIIMNCKRTSVEVSEIELVMEGGGLVESIEWERSERRLREGTRSKFFLMVSNGNDPLILIKELLIDICDSMYDGAGHTNDFFLPKVHLRQTKESVELLRKWLDGKEM</sequence>
<accession>A0A4S8L8M9</accession>
<name>A0A4S8L8M9_DENBC</name>
<gene>
    <name evidence="1" type="ORF">K435DRAFT_843394</name>
</gene>
<proteinExistence type="predicted"/>
<evidence type="ECO:0000313" key="1">
    <source>
        <dbReference type="EMBL" id="THU85077.1"/>
    </source>
</evidence>
<dbReference type="AlphaFoldDB" id="A0A4S8L8M9"/>
<reference evidence="1 2" key="1">
    <citation type="journal article" date="2019" name="Nat. Ecol. Evol.">
        <title>Megaphylogeny resolves global patterns of mushroom evolution.</title>
        <authorList>
            <person name="Varga T."/>
            <person name="Krizsan K."/>
            <person name="Foldi C."/>
            <person name="Dima B."/>
            <person name="Sanchez-Garcia M."/>
            <person name="Sanchez-Ramirez S."/>
            <person name="Szollosi G.J."/>
            <person name="Szarkandi J.G."/>
            <person name="Papp V."/>
            <person name="Albert L."/>
            <person name="Andreopoulos W."/>
            <person name="Angelini C."/>
            <person name="Antonin V."/>
            <person name="Barry K.W."/>
            <person name="Bougher N.L."/>
            <person name="Buchanan P."/>
            <person name="Buyck B."/>
            <person name="Bense V."/>
            <person name="Catcheside P."/>
            <person name="Chovatia M."/>
            <person name="Cooper J."/>
            <person name="Damon W."/>
            <person name="Desjardin D."/>
            <person name="Finy P."/>
            <person name="Geml J."/>
            <person name="Haridas S."/>
            <person name="Hughes K."/>
            <person name="Justo A."/>
            <person name="Karasinski D."/>
            <person name="Kautmanova I."/>
            <person name="Kiss B."/>
            <person name="Kocsube S."/>
            <person name="Kotiranta H."/>
            <person name="LaButti K.M."/>
            <person name="Lechner B.E."/>
            <person name="Liimatainen K."/>
            <person name="Lipzen A."/>
            <person name="Lukacs Z."/>
            <person name="Mihaltcheva S."/>
            <person name="Morgado L.N."/>
            <person name="Niskanen T."/>
            <person name="Noordeloos M.E."/>
            <person name="Ohm R.A."/>
            <person name="Ortiz-Santana B."/>
            <person name="Ovrebo C."/>
            <person name="Racz N."/>
            <person name="Riley R."/>
            <person name="Savchenko A."/>
            <person name="Shiryaev A."/>
            <person name="Soop K."/>
            <person name="Spirin V."/>
            <person name="Szebenyi C."/>
            <person name="Tomsovsky M."/>
            <person name="Tulloss R.E."/>
            <person name="Uehling J."/>
            <person name="Grigoriev I.V."/>
            <person name="Vagvolgyi C."/>
            <person name="Papp T."/>
            <person name="Martin F.M."/>
            <person name="Miettinen O."/>
            <person name="Hibbett D.S."/>
            <person name="Nagy L.G."/>
        </authorList>
    </citation>
    <scope>NUCLEOTIDE SEQUENCE [LARGE SCALE GENOMIC DNA]</scope>
    <source>
        <strain evidence="1 2">CBS 962.96</strain>
    </source>
</reference>
<protein>
    <submittedName>
        <fullName evidence="1">Uncharacterized protein</fullName>
    </submittedName>
</protein>
<organism evidence="1 2">
    <name type="scientific">Dendrothele bispora (strain CBS 962.96)</name>
    <dbReference type="NCBI Taxonomy" id="1314807"/>
    <lineage>
        <taxon>Eukaryota</taxon>
        <taxon>Fungi</taxon>
        <taxon>Dikarya</taxon>
        <taxon>Basidiomycota</taxon>
        <taxon>Agaricomycotina</taxon>
        <taxon>Agaricomycetes</taxon>
        <taxon>Agaricomycetidae</taxon>
        <taxon>Agaricales</taxon>
        <taxon>Agaricales incertae sedis</taxon>
        <taxon>Dendrothele</taxon>
    </lineage>
</organism>
<evidence type="ECO:0000313" key="2">
    <source>
        <dbReference type="Proteomes" id="UP000297245"/>
    </source>
</evidence>
<dbReference type="EMBL" id="ML179566">
    <property type="protein sequence ID" value="THU85077.1"/>
    <property type="molecule type" value="Genomic_DNA"/>
</dbReference>
<dbReference type="Proteomes" id="UP000297245">
    <property type="component" value="Unassembled WGS sequence"/>
</dbReference>